<evidence type="ECO:0000256" key="8">
    <source>
        <dbReference type="HAMAP-Rule" id="MF_03025"/>
    </source>
</evidence>
<comment type="subcellular location">
    <subcellularLocation>
        <location evidence="1 8">Cytoplasm</location>
        <location evidence="1 8">Cytoskeleton</location>
        <location evidence="1 8">Spindle pole</location>
    </subcellularLocation>
    <subcellularLocation>
        <location evidence="8">Cytoplasm</location>
        <location evidence="8">Cytoskeleton</location>
    </subcellularLocation>
    <subcellularLocation>
        <location evidence="8">Cytoplasm</location>
    </subcellularLocation>
    <subcellularLocation>
        <location evidence="8">Cytoplasm</location>
        <location evidence="8">Cytoskeleton</location>
        <location evidence="8">Spindle</location>
    </subcellularLocation>
    <text evidence="8">Localizes within the cytoplasm, partially overlapping with microtubules in interphase and to the mitotic spindle and spindle poles during mitosis.</text>
</comment>
<evidence type="ECO:0000256" key="7">
    <source>
        <dbReference type="ARBA" id="ARBA00023235"/>
    </source>
</evidence>
<dbReference type="PANTHER" id="PTHR23074">
    <property type="entry name" value="AAA DOMAIN-CONTAINING"/>
    <property type="match status" value="1"/>
</dbReference>
<dbReference type="FunFam" id="3.40.50.300:FF:000434">
    <property type="entry name" value="Katanin p60 ATPase-containing subunit A-like 2"/>
    <property type="match status" value="1"/>
</dbReference>
<evidence type="ECO:0000256" key="6">
    <source>
        <dbReference type="ARBA" id="ARBA00023212"/>
    </source>
</evidence>
<dbReference type="GO" id="GO:0005737">
    <property type="term" value="C:cytoplasm"/>
    <property type="evidence" value="ECO:0007669"/>
    <property type="project" value="UniProtKB-SubCell"/>
</dbReference>
<dbReference type="InterPro" id="IPR027417">
    <property type="entry name" value="P-loop_NTPase"/>
</dbReference>
<feature type="region of interest" description="Disordered" evidence="9">
    <location>
        <begin position="174"/>
        <end position="202"/>
    </location>
</feature>
<dbReference type="InterPro" id="IPR003959">
    <property type="entry name" value="ATPase_AAA_core"/>
</dbReference>
<evidence type="ECO:0000313" key="12">
    <source>
        <dbReference type="Proteomes" id="UP000193719"/>
    </source>
</evidence>
<evidence type="ECO:0000313" key="11">
    <source>
        <dbReference type="EMBL" id="ORX54168.1"/>
    </source>
</evidence>
<comment type="function">
    <text evidence="8">Severs microtubules in vitro in an ATP-dependent manner. This activity may promote rapid reorganization of cellular microtubule arrays.</text>
</comment>
<comment type="catalytic activity">
    <reaction evidence="8">
        <text>n ATP + n H2O + a microtubule = n ADP + n phosphate + (n+1) alpha/beta tubulin heterodimers.</text>
        <dbReference type="EC" id="5.6.1.1"/>
    </reaction>
</comment>
<dbReference type="GO" id="GO:0005874">
    <property type="term" value="C:microtubule"/>
    <property type="evidence" value="ECO:0007669"/>
    <property type="project" value="UniProtKB-KW"/>
</dbReference>
<dbReference type="GO" id="GO:0008017">
    <property type="term" value="F:microtubule binding"/>
    <property type="evidence" value="ECO:0007669"/>
    <property type="project" value="UniProtKB-UniRule"/>
</dbReference>
<accession>A0A1Y1VEE4</accession>
<dbReference type="Pfam" id="PF00004">
    <property type="entry name" value="AAA"/>
    <property type="match status" value="1"/>
</dbReference>
<dbReference type="InterPro" id="IPR006594">
    <property type="entry name" value="LisH"/>
</dbReference>
<dbReference type="OrthoDB" id="29072at2759"/>
<keyword evidence="4 8" id="KW-0547">Nucleotide-binding</keyword>
<evidence type="ECO:0000256" key="2">
    <source>
        <dbReference type="ARBA" id="ARBA00022490"/>
    </source>
</evidence>
<dbReference type="Proteomes" id="UP000193719">
    <property type="component" value="Unassembled WGS sequence"/>
</dbReference>
<evidence type="ECO:0000259" key="10">
    <source>
        <dbReference type="SMART" id="SM00382"/>
    </source>
</evidence>
<feature type="region of interest" description="Disordered" evidence="9">
    <location>
        <begin position="95"/>
        <end position="149"/>
    </location>
</feature>
<dbReference type="EMBL" id="MCFH01000011">
    <property type="protein sequence ID" value="ORX54168.1"/>
    <property type="molecule type" value="Genomic_DNA"/>
</dbReference>
<evidence type="ECO:0000256" key="9">
    <source>
        <dbReference type="SAM" id="MobiDB-lite"/>
    </source>
</evidence>
<feature type="binding site" evidence="8">
    <location>
        <begin position="297"/>
        <end position="304"/>
    </location>
    <ligand>
        <name>ATP</name>
        <dbReference type="ChEBI" id="CHEBI:30616"/>
    </ligand>
</feature>
<keyword evidence="5 8" id="KW-0067">ATP-binding</keyword>
<dbReference type="AlphaFoldDB" id="A0A1Y1VEE4"/>
<dbReference type="EC" id="5.6.1.1" evidence="8"/>
<dbReference type="SUPFAM" id="SSF52540">
    <property type="entry name" value="P-loop containing nucleoside triphosphate hydrolases"/>
    <property type="match status" value="1"/>
</dbReference>
<reference evidence="11 12" key="2">
    <citation type="submission" date="2016-08" db="EMBL/GenBank/DDBJ databases">
        <title>Pervasive Adenine N6-methylation of Active Genes in Fungi.</title>
        <authorList>
            <consortium name="DOE Joint Genome Institute"/>
            <person name="Mondo S.J."/>
            <person name="Dannebaum R.O."/>
            <person name="Kuo R.C."/>
            <person name="Labutti K."/>
            <person name="Haridas S."/>
            <person name="Kuo A."/>
            <person name="Salamov A."/>
            <person name="Ahrendt S.R."/>
            <person name="Lipzen A."/>
            <person name="Sullivan W."/>
            <person name="Andreopoulos W.B."/>
            <person name="Clum A."/>
            <person name="Lindquist E."/>
            <person name="Daum C."/>
            <person name="Ramamoorthy G.K."/>
            <person name="Gryganskyi A."/>
            <person name="Culley D."/>
            <person name="Magnuson J.K."/>
            <person name="James T.Y."/>
            <person name="O'Malley M.A."/>
            <person name="Stajich J.E."/>
            <person name="Spatafora J.W."/>
            <person name="Visel A."/>
            <person name="Grigoriev I.V."/>
        </authorList>
    </citation>
    <scope>NUCLEOTIDE SEQUENCE [LARGE SCALE GENOMIC DNA]</scope>
    <source>
        <strain evidence="12">finn</strain>
    </source>
</reference>
<reference evidence="11 12" key="1">
    <citation type="submission" date="2016-08" db="EMBL/GenBank/DDBJ databases">
        <title>Genomes of anaerobic fungi encode conserved fungal cellulosomes for biomass hydrolysis.</title>
        <authorList>
            <consortium name="DOE Joint Genome Institute"/>
            <person name="Haitjema C.H."/>
            <person name="Gilmore S.P."/>
            <person name="Henske J.K."/>
            <person name="Solomon K.V."/>
            <person name="De Groot R."/>
            <person name="Kuo A."/>
            <person name="Mondo S.J."/>
            <person name="Salamov A.A."/>
            <person name="Labutti K."/>
            <person name="Zhao Z."/>
            <person name="Chiniquy J."/>
            <person name="Barry K."/>
            <person name="Brewer H.M."/>
            <person name="Purvine S.O."/>
            <person name="Wright A.T."/>
            <person name="Boxma B."/>
            <person name="Van Alen T."/>
            <person name="Hackstein J.H."/>
            <person name="Baker S.E."/>
            <person name="Grigoriev I.V."/>
            <person name="O'Malley M.A."/>
        </authorList>
    </citation>
    <scope>NUCLEOTIDE SEQUENCE [LARGE SCALE GENOMIC DNA]</scope>
    <source>
        <strain evidence="12">finn</strain>
    </source>
</reference>
<dbReference type="GO" id="GO:0016887">
    <property type="term" value="F:ATP hydrolysis activity"/>
    <property type="evidence" value="ECO:0007669"/>
    <property type="project" value="InterPro"/>
</dbReference>
<keyword evidence="12" id="KW-1185">Reference proteome</keyword>
<evidence type="ECO:0000256" key="3">
    <source>
        <dbReference type="ARBA" id="ARBA00022701"/>
    </source>
</evidence>
<name>A0A1Y1VEE4_9FUNG</name>
<feature type="domain" description="AAA+ ATPase" evidence="10">
    <location>
        <begin position="289"/>
        <end position="426"/>
    </location>
</feature>
<dbReference type="InterPro" id="IPR050304">
    <property type="entry name" value="MT-severing_AAA_ATPase"/>
</dbReference>
<proteinExistence type="inferred from homology"/>
<dbReference type="Gene3D" id="1.10.8.60">
    <property type="match status" value="1"/>
</dbReference>
<dbReference type="GO" id="GO:0000922">
    <property type="term" value="C:spindle pole"/>
    <property type="evidence" value="ECO:0007669"/>
    <property type="project" value="UniProtKB-SubCell"/>
</dbReference>
<dbReference type="Pfam" id="PF17862">
    <property type="entry name" value="AAA_lid_3"/>
    <property type="match status" value="1"/>
</dbReference>
<dbReference type="InterPro" id="IPR003593">
    <property type="entry name" value="AAA+_ATPase"/>
</dbReference>
<dbReference type="SMART" id="SM00382">
    <property type="entry name" value="AAA"/>
    <property type="match status" value="1"/>
</dbReference>
<keyword evidence="7 8" id="KW-0413">Isomerase</keyword>
<organism evidence="11 12">
    <name type="scientific">Piromyces finnis</name>
    <dbReference type="NCBI Taxonomy" id="1754191"/>
    <lineage>
        <taxon>Eukaryota</taxon>
        <taxon>Fungi</taxon>
        <taxon>Fungi incertae sedis</taxon>
        <taxon>Chytridiomycota</taxon>
        <taxon>Chytridiomycota incertae sedis</taxon>
        <taxon>Neocallimastigomycetes</taxon>
        <taxon>Neocallimastigales</taxon>
        <taxon>Neocallimastigaceae</taxon>
        <taxon>Piromyces</taxon>
    </lineage>
</organism>
<dbReference type="InterPro" id="IPR041569">
    <property type="entry name" value="AAA_lid_3"/>
</dbReference>
<sequence>MATELGYVRMKISNEAKLAEENKIEQRKKSLLVLILDFLQNNGYVNSVERLQTESNIFLNKVGVADNVDLMMILQEYETYYTIKYGKKPKFIKKNTESLNIPGGPTKKREAKNHSKNRPSSSLRKEKKSSSNITLPKINELNKNSNNTTKKIPQLFSESSSVTLVDDNNDNFEGIVGTSVKNEKKKTTPNNKSSDDDTHNDSSIQVKTMFHNNMPYPEDSGVCKLLKPLPNYGNEYYELASIISRDIYVSNPDVRWNDIAGLEESKRLVKEAVVLPIKYPELFTGILQPWKGLLLFGPPGTGKTMLAKAVATECHTTFFNISASSIVSKWRGDSEKLVRVLFELAKYHAPSTIFLDELEAIMSQRTSDGAEHEGSRRMKTELLVQLDGLSKNSEHIFLLAASNLPWDLDTAMLRRLEKRILINLPDFEARKRMFEINLPNGSVDNNNNVVVEGLDYDKLAEITEGYSGSDIKLVCKEAAMIPVRKIFNILENMNEEETTELTQNHSENGENLSKDITALKREPVQMKDVYKALACTKPSCPTTLSDKYLEWQNNFGSF</sequence>
<dbReference type="SMART" id="SM00667">
    <property type="entry name" value="LisH"/>
    <property type="match status" value="1"/>
</dbReference>
<protein>
    <recommendedName>
        <fullName evidence="8">Katanin p60 ATPase-containing subunit A-like 2</fullName>
        <shortName evidence="8">Katanin p60 subunit A-like 2</shortName>
        <ecNumber evidence="8">5.6.1.1</ecNumber>
    </recommendedName>
    <alternativeName>
        <fullName evidence="8">p60 katanin-like 2</fullName>
    </alternativeName>
</protein>
<dbReference type="CDD" id="cd19509">
    <property type="entry name" value="RecA-like_VPS4-like"/>
    <property type="match status" value="1"/>
</dbReference>
<dbReference type="GO" id="GO:0008568">
    <property type="term" value="F:microtubule severing ATPase activity"/>
    <property type="evidence" value="ECO:0007669"/>
    <property type="project" value="UniProtKB-EC"/>
</dbReference>
<dbReference type="PROSITE" id="PS50896">
    <property type="entry name" value="LISH"/>
    <property type="match status" value="1"/>
</dbReference>
<keyword evidence="3 8" id="KW-0493">Microtubule</keyword>
<keyword evidence="6 8" id="KW-0206">Cytoskeleton</keyword>
<dbReference type="PANTHER" id="PTHR23074:SF78">
    <property type="entry name" value="KATANIN P60 ATPASE-CONTAINING SUBUNIT A-LIKE 2"/>
    <property type="match status" value="1"/>
</dbReference>
<comment type="similarity">
    <text evidence="8">Belongs to the AAA ATPase family. Katanin p60 subunit A1 subfamily. A-like 2 sub-subfamily.</text>
</comment>
<evidence type="ECO:0000256" key="1">
    <source>
        <dbReference type="ARBA" id="ARBA00004647"/>
    </source>
</evidence>
<gene>
    <name evidence="8" type="primary">KATNAL2</name>
    <name evidence="11" type="ORF">BCR36DRAFT_581803</name>
</gene>
<dbReference type="GO" id="GO:0051013">
    <property type="term" value="P:microtubule severing"/>
    <property type="evidence" value="ECO:0007669"/>
    <property type="project" value="UniProtKB-UniRule"/>
</dbReference>
<evidence type="ECO:0000256" key="5">
    <source>
        <dbReference type="ARBA" id="ARBA00022840"/>
    </source>
</evidence>
<dbReference type="STRING" id="1754191.A0A1Y1VEE4"/>
<dbReference type="GO" id="GO:0005524">
    <property type="term" value="F:ATP binding"/>
    <property type="evidence" value="ECO:0007669"/>
    <property type="project" value="UniProtKB-KW"/>
</dbReference>
<dbReference type="HAMAP" id="MF_03025">
    <property type="entry name" value="Katanin_p60_AL2"/>
    <property type="match status" value="1"/>
</dbReference>
<evidence type="ECO:0000256" key="4">
    <source>
        <dbReference type="ARBA" id="ARBA00022741"/>
    </source>
</evidence>
<comment type="caution">
    <text evidence="11">The sequence shown here is derived from an EMBL/GenBank/DDBJ whole genome shotgun (WGS) entry which is preliminary data.</text>
</comment>
<keyword evidence="2 8" id="KW-0963">Cytoplasm</keyword>
<dbReference type="InterPro" id="IPR027497">
    <property type="entry name" value="Katanin_p60_AL2"/>
</dbReference>
<dbReference type="Gene3D" id="3.40.50.300">
    <property type="entry name" value="P-loop containing nucleotide triphosphate hydrolases"/>
    <property type="match status" value="1"/>
</dbReference>